<dbReference type="Gene3D" id="3.40.250.10">
    <property type="entry name" value="Rhodanese-like domain"/>
    <property type="match status" value="1"/>
</dbReference>
<dbReference type="EMBL" id="UINC01012774">
    <property type="protein sequence ID" value="SVA55581.1"/>
    <property type="molecule type" value="Genomic_DNA"/>
</dbReference>
<accession>A0A381WTH4</accession>
<dbReference type="InterPro" id="IPR050229">
    <property type="entry name" value="GlpE_sulfurtransferase"/>
</dbReference>
<dbReference type="PROSITE" id="PS50206">
    <property type="entry name" value="RHODANESE_3"/>
    <property type="match status" value="1"/>
</dbReference>
<dbReference type="SUPFAM" id="SSF52821">
    <property type="entry name" value="Rhodanese/Cell cycle control phosphatase"/>
    <property type="match status" value="1"/>
</dbReference>
<evidence type="ECO:0000259" key="1">
    <source>
        <dbReference type="PROSITE" id="PS50206"/>
    </source>
</evidence>
<dbReference type="InterPro" id="IPR036873">
    <property type="entry name" value="Rhodanese-like_dom_sf"/>
</dbReference>
<organism evidence="2">
    <name type="scientific">marine metagenome</name>
    <dbReference type="NCBI Taxonomy" id="408172"/>
    <lineage>
        <taxon>unclassified sequences</taxon>
        <taxon>metagenomes</taxon>
        <taxon>ecological metagenomes</taxon>
    </lineage>
</organism>
<dbReference type="SMART" id="SM00450">
    <property type="entry name" value="RHOD"/>
    <property type="match status" value="1"/>
</dbReference>
<gene>
    <name evidence="2" type="ORF">METZ01_LOCUS108435</name>
</gene>
<sequence>MDISVRHLDAMRKSGEEHTLLDIREEEELAISSIDGAVHIPMNTLPENLDQLTKDHPIVVMCHVGGRSSQVCAWLNSNGFENAVNLEGGISAWSADIDPSVPSY</sequence>
<dbReference type="AlphaFoldDB" id="A0A381WTH4"/>
<dbReference type="InterPro" id="IPR001763">
    <property type="entry name" value="Rhodanese-like_dom"/>
</dbReference>
<proteinExistence type="predicted"/>
<dbReference type="PANTHER" id="PTHR43031:SF17">
    <property type="entry name" value="SULFURTRANSFERASE YTWF-RELATED"/>
    <property type="match status" value="1"/>
</dbReference>
<dbReference type="PANTHER" id="PTHR43031">
    <property type="entry name" value="FAD-DEPENDENT OXIDOREDUCTASE"/>
    <property type="match status" value="1"/>
</dbReference>
<feature type="domain" description="Rhodanese" evidence="1">
    <location>
        <begin position="14"/>
        <end position="102"/>
    </location>
</feature>
<dbReference type="Pfam" id="PF00581">
    <property type="entry name" value="Rhodanese"/>
    <property type="match status" value="1"/>
</dbReference>
<evidence type="ECO:0000313" key="2">
    <source>
        <dbReference type="EMBL" id="SVA55581.1"/>
    </source>
</evidence>
<reference evidence="2" key="1">
    <citation type="submission" date="2018-05" db="EMBL/GenBank/DDBJ databases">
        <authorList>
            <person name="Lanie J.A."/>
            <person name="Ng W.-L."/>
            <person name="Kazmierczak K.M."/>
            <person name="Andrzejewski T.M."/>
            <person name="Davidsen T.M."/>
            <person name="Wayne K.J."/>
            <person name="Tettelin H."/>
            <person name="Glass J.I."/>
            <person name="Rusch D."/>
            <person name="Podicherti R."/>
            <person name="Tsui H.-C.T."/>
            <person name="Winkler M.E."/>
        </authorList>
    </citation>
    <scope>NUCLEOTIDE SEQUENCE</scope>
</reference>
<name>A0A381WTH4_9ZZZZ</name>
<protein>
    <recommendedName>
        <fullName evidence="1">Rhodanese domain-containing protein</fullName>
    </recommendedName>
</protein>